<protein>
    <recommendedName>
        <fullName evidence="3">SH3b domain-containing protein</fullName>
    </recommendedName>
</protein>
<reference evidence="1 2" key="1">
    <citation type="submission" date="2021-12" db="EMBL/GenBank/DDBJ databases">
        <title>Genome sequencing of bacteria with rrn-lacking chromosome and rrn-plasmid.</title>
        <authorList>
            <person name="Anda M."/>
            <person name="Iwasaki W."/>
        </authorList>
    </citation>
    <scope>NUCLEOTIDE SEQUENCE [LARGE SCALE GENOMIC DNA]</scope>
    <source>
        <strain evidence="1 2">NBRC 101262</strain>
        <plasmid evidence="1 2">pPP1</plasmid>
    </source>
</reference>
<evidence type="ECO:0008006" key="3">
    <source>
        <dbReference type="Google" id="ProtNLM"/>
    </source>
</evidence>
<dbReference type="EMBL" id="AP025293">
    <property type="protein sequence ID" value="BDD00601.1"/>
    <property type="molecule type" value="Genomic_DNA"/>
</dbReference>
<geneLocation type="plasmid" evidence="1 2">
    <name>pPP1</name>
</geneLocation>
<dbReference type="Proteomes" id="UP001354989">
    <property type="component" value="Plasmid pPP1"/>
</dbReference>
<sequence>MTVWTLKFNLFSGIAFFVNFRQATSGQVAIIKDPDGWTNVRKSPDGKSEILHRVYENQVFWYDFEKADEEKDWISIYFPKDDYTIGKGVPIVGFIHRSRFLPLENIPEYSGKNFSFEYKLSDFDSTNRVIDRKDGKWITAIDGRYVWGTDGEVPKTQVDDIKVTIDGHEVKIPNVYFSDIYECRNKFTVYKNDKTYFVYQWNSDGAGAYEVVWVFDENGLKQRLVGVMY</sequence>
<dbReference type="RefSeq" id="WP_338398438.1">
    <property type="nucleotide sequence ID" value="NZ_AP025293.1"/>
</dbReference>
<accession>A0ABN6LBJ7</accession>
<evidence type="ECO:0000313" key="2">
    <source>
        <dbReference type="Proteomes" id="UP001354989"/>
    </source>
</evidence>
<organism evidence="1 2">
    <name type="scientific">Persicobacter psychrovividus</name>
    <dbReference type="NCBI Taxonomy" id="387638"/>
    <lineage>
        <taxon>Bacteria</taxon>
        <taxon>Pseudomonadati</taxon>
        <taxon>Bacteroidota</taxon>
        <taxon>Cytophagia</taxon>
        <taxon>Cytophagales</taxon>
        <taxon>Persicobacteraceae</taxon>
        <taxon>Persicobacter</taxon>
    </lineage>
</organism>
<keyword evidence="2" id="KW-1185">Reference proteome</keyword>
<evidence type="ECO:0000313" key="1">
    <source>
        <dbReference type="EMBL" id="BDD00601.1"/>
    </source>
</evidence>
<proteinExistence type="predicted"/>
<keyword evidence="1" id="KW-0614">Plasmid</keyword>
<name>A0ABN6LBJ7_9BACT</name>
<gene>
    <name evidence="1" type="ORF">PEPS_28810</name>
</gene>